<accession>A0A8T0TT64</accession>
<sequence>MPPRPPRTIPLPGGRPLQDGARRGGRPPSSQHGSGARGHGGGRPDLHGGDPPRSGGGRIRMGLAAHRAPWPEFCSSPGGARRPCASPARSRWKVAAPTRAAATLLARVVAPIISDLRPSSLPRKPSFFLIGIHTPSSC</sequence>
<dbReference type="AlphaFoldDB" id="A0A8T0TT64"/>
<comment type="caution">
    <text evidence="2">The sequence shown here is derived from an EMBL/GenBank/DDBJ whole genome shotgun (WGS) entry which is preliminary data.</text>
</comment>
<gene>
    <name evidence="2" type="ORF">PVAP13_4KG270205</name>
</gene>
<reference evidence="2" key="1">
    <citation type="submission" date="2020-05" db="EMBL/GenBank/DDBJ databases">
        <title>WGS assembly of Panicum virgatum.</title>
        <authorList>
            <person name="Lovell J.T."/>
            <person name="Jenkins J."/>
            <person name="Shu S."/>
            <person name="Juenger T.E."/>
            <person name="Schmutz J."/>
        </authorList>
    </citation>
    <scope>NUCLEOTIDE SEQUENCE</scope>
    <source>
        <strain evidence="2">AP13</strain>
    </source>
</reference>
<evidence type="ECO:0000313" key="3">
    <source>
        <dbReference type="Proteomes" id="UP000823388"/>
    </source>
</evidence>
<dbReference type="Proteomes" id="UP000823388">
    <property type="component" value="Chromosome 4K"/>
</dbReference>
<dbReference type="EMBL" id="CM029043">
    <property type="protein sequence ID" value="KAG2612315.1"/>
    <property type="molecule type" value="Genomic_DNA"/>
</dbReference>
<evidence type="ECO:0000256" key="1">
    <source>
        <dbReference type="SAM" id="MobiDB-lite"/>
    </source>
</evidence>
<proteinExistence type="predicted"/>
<keyword evidence="3" id="KW-1185">Reference proteome</keyword>
<name>A0A8T0TT64_PANVG</name>
<protein>
    <submittedName>
        <fullName evidence="2">Uncharacterized protein</fullName>
    </submittedName>
</protein>
<evidence type="ECO:0000313" key="2">
    <source>
        <dbReference type="EMBL" id="KAG2612315.1"/>
    </source>
</evidence>
<organism evidence="2 3">
    <name type="scientific">Panicum virgatum</name>
    <name type="common">Blackwell switchgrass</name>
    <dbReference type="NCBI Taxonomy" id="38727"/>
    <lineage>
        <taxon>Eukaryota</taxon>
        <taxon>Viridiplantae</taxon>
        <taxon>Streptophyta</taxon>
        <taxon>Embryophyta</taxon>
        <taxon>Tracheophyta</taxon>
        <taxon>Spermatophyta</taxon>
        <taxon>Magnoliopsida</taxon>
        <taxon>Liliopsida</taxon>
        <taxon>Poales</taxon>
        <taxon>Poaceae</taxon>
        <taxon>PACMAD clade</taxon>
        <taxon>Panicoideae</taxon>
        <taxon>Panicodae</taxon>
        <taxon>Paniceae</taxon>
        <taxon>Panicinae</taxon>
        <taxon>Panicum</taxon>
        <taxon>Panicum sect. Hiantes</taxon>
    </lineage>
</organism>
<feature type="region of interest" description="Disordered" evidence="1">
    <location>
        <begin position="1"/>
        <end position="61"/>
    </location>
</feature>